<protein>
    <submittedName>
        <fullName evidence="2">Molybdopterin-dependent oxidoreductase</fullName>
    </submittedName>
</protein>
<dbReference type="InterPro" id="IPR000572">
    <property type="entry name" value="OxRdtase_Mopterin-bd_dom"/>
</dbReference>
<proteinExistence type="predicted"/>
<gene>
    <name evidence="2" type="ORF">MB818_18075</name>
</gene>
<sequence>MMSVLPAGAGTLSDPTGPVVLTVTGRIGNGNTSGVAAFDLEMLEAMGTAEITTSTIWTSGLVTFTGVRLAKLLEHVDAQGSTLEATAINNYSIAIPISDATDDGPIIAYLRDGKHMSIRDKGPLWIIYPYDQSAAYQTELIYSRSIWQLDRIVVAD</sequence>
<dbReference type="RefSeq" id="WP_235789612.1">
    <property type="nucleotide sequence ID" value="NZ_JAKOEM010000021.1"/>
</dbReference>
<dbReference type="Pfam" id="PF00174">
    <property type="entry name" value="Oxidored_molyb"/>
    <property type="match status" value="1"/>
</dbReference>
<organism evidence="2 3">
    <name type="scientific">Ruegeria alba</name>
    <dbReference type="NCBI Taxonomy" id="2916756"/>
    <lineage>
        <taxon>Bacteria</taxon>
        <taxon>Pseudomonadati</taxon>
        <taxon>Pseudomonadota</taxon>
        <taxon>Alphaproteobacteria</taxon>
        <taxon>Rhodobacterales</taxon>
        <taxon>Roseobacteraceae</taxon>
        <taxon>Ruegeria</taxon>
    </lineage>
</organism>
<dbReference type="EMBL" id="JAKOEM010000021">
    <property type="protein sequence ID" value="MCG6560124.1"/>
    <property type="molecule type" value="Genomic_DNA"/>
</dbReference>
<name>A0ABS9P1Y7_9RHOB</name>
<evidence type="ECO:0000313" key="2">
    <source>
        <dbReference type="EMBL" id="MCG6560124.1"/>
    </source>
</evidence>
<evidence type="ECO:0000259" key="1">
    <source>
        <dbReference type="Pfam" id="PF00174"/>
    </source>
</evidence>
<dbReference type="InterPro" id="IPR036374">
    <property type="entry name" value="OxRdtase_Mopterin-bd_sf"/>
</dbReference>
<dbReference type="Gene3D" id="3.90.420.10">
    <property type="entry name" value="Oxidoreductase, molybdopterin-binding domain"/>
    <property type="match status" value="1"/>
</dbReference>
<reference evidence="2" key="1">
    <citation type="submission" date="2022-02" db="EMBL/GenBank/DDBJ databases">
        <title>The genome sequence of Ruegeria sp. 1NDH52C.</title>
        <authorList>
            <person name="Du J."/>
        </authorList>
    </citation>
    <scope>NUCLEOTIDE SEQUENCE</scope>
    <source>
        <strain evidence="2">1NDH52C</strain>
    </source>
</reference>
<dbReference type="SUPFAM" id="SSF56524">
    <property type="entry name" value="Oxidoreductase molybdopterin-binding domain"/>
    <property type="match status" value="1"/>
</dbReference>
<feature type="domain" description="Oxidoreductase molybdopterin-binding" evidence="1">
    <location>
        <begin position="53"/>
        <end position="129"/>
    </location>
</feature>
<evidence type="ECO:0000313" key="3">
    <source>
        <dbReference type="Proteomes" id="UP001165279"/>
    </source>
</evidence>
<accession>A0ABS9P1Y7</accession>
<comment type="caution">
    <text evidence="2">The sequence shown here is derived from an EMBL/GenBank/DDBJ whole genome shotgun (WGS) entry which is preliminary data.</text>
</comment>
<dbReference type="Proteomes" id="UP001165279">
    <property type="component" value="Unassembled WGS sequence"/>
</dbReference>
<keyword evidence="3" id="KW-1185">Reference proteome</keyword>